<dbReference type="EMBL" id="NEXV01000549">
    <property type="protein sequence ID" value="PIG81595.1"/>
    <property type="molecule type" value="Genomic_DNA"/>
</dbReference>
<dbReference type="Proteomes" id="UP000325558">
    <property type="component" value="Unassembled WGS sequence"/>
</dbReference>
<dbReference type="EMBL" id="ML737248">
    <property type="protein sequence ID" value="KAE8334747.1"/>
    <property type="molecule type" value="Genomic_DNA"/>
</dbReference>
<dbReference type="PANTHER" id="PTHR37012">
    <property type="entry name" value="B-ZIP TRANSCRIPTION FACTOR (EUROFUNG)-RELATED"/>
    <property type="match status" value="1"/>
</dbReference>
<keyword evidence="4" id="KW-1185">Reference proteome</keyword>
<dbReference type="Proteomes" id="UP000231358">
    <property type="component" value="Unassembled WGS sequence"/>
</dbReference>
<evidence type="ECO:0000313" key="2">
    <source>
        <dbReference type="EMBL" id="KAE8334747.1"/>
    </source>
</evidence>
<evidence type="ECO:0000256" key="1">
    <source>
        <dbReference type="SAM" id="MobiDB-lite"/>
    </source>
</evidence>
<reference evidence="2" key="2">
    <citation type="submission" date="2019-04" db="EMBL/GenBank/DDBJ databases">
        <title>Friends and foes A comparative genomics study of 23 Aspergillus species from section Flavi.</title>
        <authorList>
            <consortium name="DOE Joint Genome Institute"/>
            <person name="Kjaerbolling I."/>
            <person name="Vesth T."/>
            <person name="Frisvad J.C."/>
            <person name="Nybo J.L."/>
            <person name="Theobald S."/>
            <person name="Kildgaard S."/>
            <person name="Isbrandt T."/>
            <person name="Kuo A."/>
            <person name="Sato A."/>
            <person name="Lyhne E.K."/>
            <person name="Kogle M.E."/>
            <person name="Wiebenga A."/>
            <person name="Kun R.S."/>
            <person name="Lubbers R.J."/>
            <person name="Makela M.R."/>
            <person name="Barry K."/>
            <person name="Chovatia M."/>
            <person name="Clum A."/>
            <person name="Daum C."/>
            <person name="Haridas S."/>
            <person name="He G."/>
            <person name="LaButti K."/>
            <person name="Lipzen A."/>
            <person name="Mondo S."/>
            <person name="Riley R."/>
            <person name="Salamov A."/>
            <person name="Simmons B.A."/>
            <person name="Magnuson J.K."/>
            <person name="Henrissat B."/>
            <person name="Mortensen U.H."/>
            <person name="Larsen T.O."/>
            <person name="Devries R.P."/>
            <person name="Grigoriev I.V."/>
            <person name="Machida M."/>
            <person name="Baker S.E."/>
            <person name="Andersen M.R."/>
        </authorList>
    </citation>
    <scope>NUCLEOTIDE SEQUENCE</scope>
    <source>
        <strain evidence="2">CBS 117612</strain>
    </source>
</reference>
<dbReference type="OrthoDB" id="4479206at2759"/>
<evidence type="ECO:0000313" key="4">
    <source>
        <dbReference type="Proteomes" id="UP000231358"/>
    </source>
</evidence>
<dbReference type="SUPFAM" id="SSF57959">
    <property type="entry name" value="Leucine zipper domain"/>
    <property type="match status" value="1"/>
</dbReference>
<dbReference type="GO" id="GO:0003700">
    <property type="term" value="F:DNA-binding transcription factor activity"/>
    <property type="evidence" value="ECO:0007669"/>
    <property type="project" value="InterPro"/>
</dbReference>
<dbReference type="Gene3D" id="1.20.5.170">
    <property type="match status" value="1"/>
</dbReference>
<evidence type="ECO:0008006" key="5">
    <source>
        <dbReference type="Google" id="ProtNLM"/>
    </source>
</evidence>
<dbReference type="CDD" id="cd14688">
    <property type="entry name" value="bZIP_YAP"/>
    <property type="match status" value="1"/>
</dbReference>
<dbReference type="InterPro" id="IPR046347">
    <property type="entry name" value="bZIP_sf"/>
</dbReference>
<evidence type="ECO:0000313" key="3">
    <source>
        <dbReference type="EMBL" id="PIG81595.1"/>
    </source>
</evidence>
<feature type="compositionally biased region" description="Basic and acidic residues" evidence="1">
    <location>
        <begin position="12"/>
        <end position="31"/>
    </location>
</feature>
<protein>
    <recommendedName>
        <fullName evidence="5">BZIP transcription factor</fullName>
    </recommendedName>
</protein>
<dbReference type="PANTHER" id="PTHR37012:SF6">
    <property type="entry name" value="BZIP TRANSCRIPTION FACTOR"/>
    <property type="match status" value="1"/>
</dbReference>
<reference evidence="3 4" key="1">
    <citation type="submission" date="2017-05" db="EMBL/GenBank/DDBJ databases">
        <title>Genome sequence for an aflatoxigenic pathogen of Argentinian peanut, Aspergillus arachidicola.</title>
        <authorList>
            <person name="Moore G."/>
            <person name="Beltz S.B."/>
            <person name="Mack B.M."/>
        </authorList>
    </citation>
    <scope>NUCLEOTIDE SEQUENCE [LARGE SCALE GENOMIC DNA]</scope>
    <source>
        <strain evidence="3 4">CBS 117610</strain>
    </source>
</reference>
<dbReference type="InterPro" id="IPR021833">
    <property type="entry name" value="DUF3425"/>
</dbReference>
<dbReference type="Pfam" id="PF11905">
    <property type="entry name" value="DUF3425"/>
    <property type="match status" value="1"/>
</dbReference>
<name>A0A2G7FMS8_9EURO</name>
<gene>
    <name evidence="3" type="ORF">AARAC_002149</name>
    <name evidence="2" type="ORF">BDV24DRAFT_145277</name>
</gene>
<dbReference type="AlphaFoldDB" id="A0A2G7FMS8"/>
<organism evidence="3 4">
    <name type="scientific">Aspergillus arachidicola</name>
    <dbReference type="NCBI Taxonomy" id="656916"/>
    <lineage>
        <taxon>Eukaryota</taxon>
        <taxon>Fungi</taxon>
        <taxon>Dikarya</taxon>
        <taxon>Ascomycota</taxon>
        <taxon>Pezizomycotina</taxon>
        <taxon>Eurotiomycetes</taxon>
        <taxon>Eurotiomycetidae</taxon>
        <taxon>Eurotiales</taxon>
        <taxon>Aspergillaceae</taxon>
        <taxon>Aspergillus</taxon>
        <taxon>Aspergillus subgen. Circumdati</taxon>
    </lineage>
</organism>
<feature type="region of interest" description="Disordered" evidence="1">
    <location>
        <begin position="1"/>
        <end position="31"/>
    </location>
</feature>
<sequence length="378" mass="43501">MRASKPKSVGSIDKKRARDRRAQQKLRADRLNHTHSLEANIVLLGQQCKAYEKEIQELRDENEALQSAQQRIRQIVCPSELDNNETLANHDGREPKSTEVRSAISHACFHHTAQYPTVSGHPPGFFGYHPIESAPPIGSNVRSSNRTPLSPAKFTGLNPVRDLDLSLWSRLPLHFAQEPYIFENLYSCFDRPDLVQASPDQPSPVELLYGSSQNFLADRIHKATRFWPFCDPERLASGLLTYNMIKWLTRPSQESFGRLLEFQRPVDDQLQRPHPRCIDFVMWPVLRANLVKAFHKYDLKMVFAAFTCSLRIRWPWGKSFLEPDMTNSLQVHKEFYDTFTRIEGWGLSDEFQTQYPELLVGMDTGTLNYSIFDPIPAS</sequence>
<accession>A0A2G7FMS8</accession>
<proteinExistence type="predicted"/>